<feature type="domain" description="Reverse transcriptase" evidence="2">
    <location>
        <begin position="156"/>
        <end position="296"/>
    </location>
</feature>
<proteinExistence type="inferred from homology"/>
<reference evidence="4" key="1">
    <citation type="submission" date="2017-01" db="EMBL/GenBank/DDBJ databases">
        <authorList>
            <person name="Varghese N."/>
            <person name="Submissions S."/>
        </authorList>
    </citation>
    <scope>NUCLEOTIDE SEQUENCE [LARGE SCALE GENOMIC DNA]</scope>
    <source>
        <strain evidence="4">DSM 29430</strain>
    </source>
</reference>
<dbReference type="CDD" id="cd01646">
    <property type="entry name" value="RT_Bac_retron_I"/>
    <property type="match status" value="1"/>
</dbReference>
<dbReference type="InterPro" id="IPR051083">
    <property type="entry name" value="GrpII_Intron_Splice-Mob/Def"/>
</dbReference>
<keyword evidence="3" id="KW-0808">Transferase</keyword>
<keyword evidence="3" id="KW-0548">Nucleotidyltransferase</keyword>
<organism evidence="3 4">
    <name type="scientific">Roseivivax lentus</name>
    <dbReference type="NCBI Taxonomy" id="633194"/>
    <lineage>
        <taxon>Bacteria</taxon>
        <taxon>Pseudomonadati</taxon>
        <taxon>Pseudomonadota</taxon>
        <taxon>Alphaproteobacteria</taxon>
        <taxon>Rhodobacterales</taxon>
        <taxon>Roseobacteraceae</taxon>
        <taxon>Roseivivax</taxon>
    </lineage>
</organism>
<keyword evidence="3" id="KW-0695">RNA-directed DNA polymerase</keyword>
<name>A0A1N7MIH1_9RHOB</name>
<dbReference type="GO" id="GO:0003964">
    <property type="term" value="F:RNA-directed DNA polymerase activity"/>
    <property type="evidence" value="ECO:0007669"/>
    <property type="project" value="UniProtKB-KW"/>
</dbReference>
<dbReference type="PANTHER" id="PTHR34047:SF8">
    <property type="entry name" value="PROTEIN YKFC"/>
    <property type="match status" value="1"/>
</dbReference>
<evidence type="ECO:0000256" key="1">
    <source>
        <dbReference type="ARBA" id="ARBA00034120"/>
    </source>
</evidence>
<evidence type="ECO:0000313" key="4">
    <source>
        <dbReference type="Proteomes" id="UP000186684"/>
    </source>
</evidence>
<evidence type="ECO:0000259" key="2">
    <source>
        <dbReference type="Pfam" id="PF00078"/>
    </source>
</evidence>
<evidence type="ECO:0000313" key="3">
    <source>
        <dbReference type="EMBL" id="SIS85925.1"/>
    </source>
</evidence>
<dbReference type="AlphaFoldDB" id="A0A1N7MIH1"/>
<dbReference type="EMBL" id="FTOQ01000004">
    <property type="protein sequence ID" value="SIS85925.1"/>
    <property type="molecule type" value="Genomic_DNA"/>
</dbReference>
<dbReference type="PANTHER" id="PTHR34047">
    <property type="entry name" value="NUCLEAR INTRON MATURASE 1, MITOCHONDRIAL-RELATED"/>
    <property type="match status" value="1"/>
</dbReference>
<dbReference type="InterPro" id="IPR000477">
    <property type="entry name" value="RT_dom"/>
</dbReference>
<dbReference type="Pfam" id="PF00078">
    <property type="entry name" value="RVT_1"/>
    <property type="match status" value="1"/>
</dbReference>
<sequence length="604" mass="69071">MQSPKFQFLQSDIKDVFDISLLKEEWKKRTKPQIRKQLIFDAVEYRDIDQDITRLLQRVHREVSEGNYVVRMPKRYLAEKSRGLCRQMTLIHPKDLLVLERLSRSVYFELKHKAPSKSAFFEPDDGKFTKGFKQSDFEYGSFASWKKFQKSIFGFAKENNYIVITDVANFYDFINFQHLRNIVSSLADIRESILDLLIHVLNRLTWTPDFMPLTQVGMPQIETSATRVLANAMLYEVDKLCEHSAVSNYARFMDDMDIGVSSVEKAKVIVRDIDLILQSRQLRLNSSKTQILSQQEAFAHFCISENLTLSRVEALIEKKRFLKFAKAILTSKYEAWLDRTSAGGPSEKSRFVRGNGPKIYKHVLTLIYEAGGSVSDEDLLWQVEHNPSMRPTALRYLSRTSRGNTVLKKLIAMVRSGVFVDDAAYVDVAGFMLHTKFRKTKACTLRAEEFCKHAASTSDIGLHCAIFVSARFLDRPQIQCLLDNNIERISDDFWLSRAAAGLTSLFIGEPEWGQYLDFIRKLNSPDADDVYEYLLSVSSSTSFSQSLKAYIKAPNHTFPQALFFPKVLILLAAAKNGSSASLAPNLHVDHPALKKDPYYAQMGF</sequence>
<dbReference type="Proteomes" id="UP000186684">
    <property type="component" value="Unassembled WGS sequence"/>
</dbReference>
<protein>
    <submittedName>
        <fullName evidence="3">Reverse transcriptase (RNA-dependent DNA polymerase)</fullName>
    </submittedName>
</protein>
<keyword evidence="4" id="KW-1185">Reference proteome</keyword>
<gene>
    <name evidence="3" type="ORF">SAMN05421759_104362</name>
</gene>
<comment type="similarity">
    <text evidence="1">Belongs to the bacterial reverse transcriptase family.</text>
</comment>
<accession>A0A1N7MIH1</accession>